<name>A0A2I2KZI0_9ACTN</name>
<sequence>MPTETDSACHLPPSRLCRHSGIAAARSAAHRRPTGGLARARTAVKTFRSQKGLRHAIPGRTVAPEAVRLPVPE</sequence>
<reference evidence="1 2" key="1">
    <citation type="submission" date="2017-06" db="EMBL/GenBank/DDBJ databases">
        <authorList>
            <person name="Kim H.J."/>
            <person name="Triplett B.A."/>
        </authorList>
    </citation>
    <scope>NUCLEOTIDE SEQUENCE [LARGE SCALE GENOMIC DNA]</scope>
    <source>
        <strain evidence="1">FRACA_ARgP5</strain>
    </source>
</reference>
<protein>
    <submittedName>
        <fullName evidence="1">Uncharacterized protein</fullName>
    </submittedName>
</protein>
<dbReference type="Proteomes" id="UP000234331">
    <property type="component" value="Unassembled WGS sequence"/>
</dbReference>
<dbReference type="AlphaFoldDB" id="A0A2I2KZI0"/>
<organism evidence="1 2">
    <name type="scientific">Frankia canadensis</name>
    <dbReference type="NCBI Taxonomy" id="1836972"/>
    <lineage>
        <taxon>Bacteria</taxon>
        <taxon>Bacillati</taxon>
        <taxon>Actinomycetota</taxon>
        <taxon>Actinomycetes</taxon>
        <taxon>Frankiales</taxon>
        <taxon>Frankiaceae</taxon>
        <taxon>Frankia</taxon>
    </lineage>
</organism>
<evidence type="ECO:0000313" key="1">
    <source>
        <dbReference type="EMBL" id="SNQ51071.1"/>
    </source>
</evidence>
<gene>
    <name evidence="1" type="ORF">FRACA_60057</name>
</gene>
<proteinExistence type="predicted"/>
<accession>A0A2I2KZI0</accession>
<dbReference type="EMBL" id="FZMO01000525">
    <property type="protein sequence ID" value="SNQ51071.1"/>
    <property type="molecule type" value="Genomic_DNA"/>
</dbReference>
<keyword evidence="2" id="KW-1185">Reference proteome</keyword>
<evidence type="ECO:0000313" key="2">
    <source>
        <dbReference type="Proteomes" id="UP000234331"/>
    </source>
</evidence>